<evidence type="ECO:0000259" key="3">
    <source>
        <dbReference type="PROSITE" id="PS50056"/>
    </source>
</evidence>
<dbReference type="SMART" id="SM00194">
    <property type="entry name" value="PTPc"/>
    <property type="match status" value="2"/>
</dbReference>
<dbReference type="Proteomes" id="UP001163046">
    <property type="component" value="Unassembled WGS sequence"/>
</dbReference>
<keyword evidence="1" id="KW-0732">Signal</keyword>
<dbReference type="InterPro" id="IPR016130">
    <property type="entry name" value="Tyr_Pase_AS"/>
</dbReference>
<dbReference type="SMART" id="SM00404">
    <property type="entry name" value="PTPc_motif"/>
    <property type="match status" value="2"/>
</dbReference>
<dbReference type="AlphaFoldDB" id="A0A9W9YMB6"/>
<reference evidence="4" key="1">
    <citation type="submission" date="2023-01" db="EMBL/GenBank/DDBJ databases">
        <title>Genome assembly of the deep-sea coral Lophelia pertusa.</title>
        <authorList>
            <person name="Herrera S."/>
            <person name="Cordes E."/>
        </authorList>
    </citation>
    <scope>NUCLEOTIDE SEQUENCE</scope>
    <source>
        <strain evidence="4">USNM1676648</strain>
        <tissue evidence="4">Polyp</tissue>
    </source>
</reference>
<dbReference type="PROSITE" id="PS50056">
    <property type="entry name" value="TYR_PHOSPHATASE_2"/>
    <property type="match status" value="2"/>
</dbReference>
<evidence type="ECO:0000256" key="1">
    <source>
        <dbReference type="SAM" id="SignalP"/>
    </source>
</evidence>
<dbReference type="PROSITE" id="PS50055">
    <property type="entry name" value="TYR_PHOSPHATASE_PTP"/>
    <property type="match status" value="2"/>
</dbReference>
<sequence length="760" mass="86855">MAFFGFWRGHLVLIVCSSLHHDHDCKFAKLASLIHSKHGYTQFTKPKVDVQTFVAIRDNILSRKLGISMLYFLDSRYCVCPYGWLPRQSYQQLLQQRKNVNFKTVNTIISCGFVIRRKQSETNSDKRTTPVELDDIKNDTASTSNLVYQNVANIRRPVKGVEEAAAPEEKEELYSEAEDGKPKPIPVAEFAKYYKKNSSNGAIVLREEFKNLHGGMQYSWEIGKNNRVKNRYGNIVSYDHSRVVLEKIQGDPKSDYINASYIPTFDEVSMCYIATQGPTSVTISDFWRMIWQEDCLTIVMLTNLVEMGKGKCDQYWPDTTTKFGSITVTLHKTETFADYVIRTFILVKDSEKREVHQFHYITWPDKGVPQHSGALLGFRWKIRARHQPTGGPLVVHCSAGVGRTGTYIAIDAMLERAKENKTVFIQNYVQVMRKCRPHMVQKDDQYVFLHQAVMEALTCGNTEIPPQDLRITMNRLSRVHKPTKRTGYAREFKRLELVTGTQPSEEEAAAAFKPSNINKNRFPNIVPLDSSRVVLQSSDQDKEYINASFVDDYRQRNAYIMTQAPLDNTIGDFWRMISQYHIGTVVMLNCLKEGNESYPQYWPTEGSVKYGDVTIQILSENTSNNITTRRFRVLNAEPPKKKSTVQHLQFTGWTNCDSCPDPQEILDLLTAVQQAQQQTGNGVIVFQCSDGVGRSGCVSSIMSVIERVKSEQTVDVFQSIKLIRAKRTGAVDTMDRYEFCYKTIQAYLDSFSTYANFAEC</sequence>
<evidence type="ECO:0000259" key="2">
    <source>
        <dbReference type="PROSITE" id="PS50055"/>
    </source>
</evidence>
<gene>
    <name evidence="4" type="ORF">OS493_023214</name>
</gene>
<organism evidence="4 5">
    <name type="scientific">Desmophyllum pertusum</name>
    <dbReference type="NCBI Taxonomy" id="174260"/>
    <lineage>
        <taxon>Eukaryota</taxon>
        <taxon>Metazoa</taxon>
        <taxon>Cnidaria</taxon>
        <taxon>Anthozoa</taxon>
        <taxon>Hexacorallia</taxon>
        <taxon>Scleractinia</taxon>
        <taxon>Caryophylliina</taxon>
        <taxon>Caryophylliidae</taxon>
        <taxon>Desmophyllum</taxon>
    </lineage>
</organism>
<feature type="domain" description="Tyrosine-protein phosphatase" evidence="2">
    <location>
        <begin position="226"/>
        <end position="456"/>
    </location>
</feature>
<dbReference type="Pfam" id="PF00102">
    <property type="entry name" value="Y_phosphatase"/>
    <property type="match status" value="2"/>
</dbReference>
<dbReference type="PANTHER" id="PTHR19134:SF561">
    <property type="entry name" value="PROTEIN TYROSINE PHOSPHATASE 36E, ISOFORM A"/>
    <property type="match status" value="1"/>
</dbReference>
<evidence type="ECO:0000313" key="5">
    <source>
        <dbReference type="Proteomes" id="UP001163046"/>
    </source>
</evidence>
<dbReference type="PRINTS" id="PR00700">
    <property type="entry name" value="PRTYPHPHTASE"/>
</dbReference>
<accession>A0A9W9YMB6</accession>
<feature type="signal peptide" evidence="1">
    <location>
        <begin position="1"/>
        <end position="17"/>
    </location>
</feature>
<dbReference type="InterPro" id="IPR050348">
    <property type="entry name" value="Protein-Tyr_Phosphatase"/>
</dbReference>
<dbReference type="OrthoDB" id="6021362at2759"/>
<dbReference type="InterPro" id="IPR003595">
    <property type="entry name" value="Tyr_Pase_cat"/>
</dbReference>
<dbReference type="GO" id="GO:0004725">
    <property type="term" value="F:protein tyrosine phosphatase activity"/>
    <property type="evidence" value="ECO:0007669"/>
    <property type="project" value="InterPro"/>
</dbReference>
<feature type="domain" description="Tyrosine specific protein phosphatases" evidence="3">
    <location>
        <begin position="390"/>
        <end position="447"/>
    </location>
</feature>
<proteinExistence type="predicted"/>
<dbReference type="EMBL" id="MU827318">
    <property type="protein sequence ID" value="KAJ7357741.1"/>
    <property type="molecule type" value="Genomic_DNA"/>
</dbReference>
<feature type="chain" id="PRO_5040805195" evidence="1">
    <location>
        <begin position="18"/>
        <end position="760"/>
    </location>
</feature>
<dbReference type="FunFam" id="3.90.190.10:FF:000080">
    <property type="entry name" value="Receptor-type tyrosine-protein phosphatase mu"/>
    <property type="match status" value="1"/>
</dbReference>
<name>A0A9W9YMB6_9CNID</name>
<dbReference type="InterPro" id="IPR029021">
    <property type="entry name" value="Prot-tyrosine_phosphatase-like"/>
</dbReference>
<feature type="domain" description="Tyrosine specific protein phosphatases" evidence="3">
    <location>
        <begin position="663"/>
        <end position="738"/>
    </location>
</feature>
<dbReference type="InterPro" id="IPR000242">
    <property type="entry name" value="PTP_cat"/>
</dbReference>
<feature type="domain" description="Tyrosine-protein phosphatase" evidence="2">
    <location>
        <begin position="488"/>
        <end position="747"/>
    </location>
</feature>
<dbReference type="PROSITE" id="PS00383">
    <property type="entry name" value="TYR_PHOSPHATASE_1"/>
    <property type="match status" value="1"/>
</dbReference>
<comment type="caution">
    <text evidence="4">The sequence shown here is derived from an EMBL/GenBank/DDBJ whole genome shotgun (WGS) entry which is preliminary data.</text>
</comment>
<protein>
    <submittedName>
        <fullName evidence="4">Uncharacterized protein</fullName>
    </submittedName>
</protein>
<evidence type="ECO:0000313" key="4">
    <source>
        <dbReference type="EMBL" id="KAJ7357741.1"/>
    </source>
</evidence>
<dbReference type="FunFam" id="3.90.190.10:FF:000062">
    <property type="entry name" value="Receptor-type tyrosine-protein phosphatase kappa"/>
    <property type="match status" value="1"/>
</dbReference>
<keyword evidence="5" id="KW-1185">Reference proteome</keyword>
<dbReference type="SUPFAM" id="SSF52799">
    <property type="entry name" value="(Phosphotyrosine protein) phosphatases II"/>
    <property type="match status" value="2"/>
</dbReference>
<dbReference type="PANTHER" id="PTHR19134">
    <property type="entry name" value="RECEPTOR-TYPE TYROSINE-PROTEIN PHOSPHATASE"/>
    <property type="match status" value="1"/>
</dbReference>
<dbReference type="InterPro" id="IPR000387">
    <property type="entry name" value="Tyr_Pase_dom"/>
</dbReference>
<dbReference type="Gene3D" id="3.90.190.10">
    <property type="entry name" value="Protein tyrosine phosphatase superfamily"/>
    <property type="match status" value="2"/>
</dbReference>